<keyword evidence="6" id="KW-0560">Oxidoreductase</keyword>
<dbReference type="PANTHER" id="PTHR48069">
    <property type="entry name" value="DIHYDROFOLATE REDUCTASE"/>
    <property type="match status" value="1"/>
</dbReference>
<evidence type="ECO:0000256" key="2">
    <source>
        <dbReference type="ARBA" id="ARBA00012856"/>
    </source>
</evidence>
<evidence type="ECO:0000256" key="1">
    <source>
        <dbReference type="ARBA" id="ARBA00004903"/>
    </source>
</evidence>
<dbReference type="InParanoid" id="A0A067M128"/>
<keyword evidence="10" id="KW-1185">Reference proteome</keyword>
<gene>
    <name evidence="9" type="ORF">BOTBODRAFT_47681</name>
</gene>
<dbReference type="PRINTS" id="PR00070">
    <property type="entry name" value="DHFR"/>
</dbReference>
<keyword evidence="4" id="KW-0554">One-carbon metabolism</keyword>
<dbReference type="GO" id="GO:0046452">
    <property type="term" value="P:dihydrofolate metabolic process"/>
    <property type="evidence" value="ECO:0007669"/>
    <property type="project" value="TreeGrafter"/>
</dbReference>
<comment type="pathway">
    <text evidence="1">Cofactor biosynthesis; tetrahydrofolate biosynthesis; 5,6,7,8-tetrahydrofolate from 7,8-dihydrofolate: step 1/1.</text>
</comment>
<proteinExistence type="inferred from homology"/>
<comment type="similarity">
    <text evidence="7">Belongs to the dihydrofolate reductase family.</text>
</comment>
<dbReference type="GO" id="GO:0046655">
    <property type="term" value="P:folic acid metabolic process"/>
    <property type="evidence" value="ECO:0007669"/>
    <property type="project" value="TreeGrafter"/>
</dbReference>
<protein>
    <recommendedName>
        <fullName evidence="3">Dihydrofolate reductase</fullName>
        <ecNumber evidence="2">1.5.1.3</ecNumber>
    </recommendedName>
</protein>
<dbReference type="EC" id="1.5.1.3" evidence="2"/>
<dbReference type="PROSITE" id="PS51330">
    <property type="entry name" value="DHFR_2"/>
    <property type="match status" value="1"/>
</dbReference>
<evidence type="ECO:0000256" key="6">
    <source>
        <dbReference type="ARBA" id="ARBA00023002"/>
    </source>
</evidence>
<dbReference type="GO" id="GO:0050661">
    <property type="term" value="F:NADP binding"/>
    <property type="evidence" value="ECO:0007669"/>
    <property type="project" value="InterPro"/>
</dbReference>
<dbReference type="PROSITE" id="PS00075">
    <property type="entry name" value="DHFR_1"/>
    <property type="match status" value="1"/>
</dbReference>
<dbReference type="GO" id="GO:0006730">
    <property type="term" value="P:one-carbon metabolic process"/>
    <property type="evidence" value="ECO:0007669"/>
    <property type="project" value="UniProtKB-KW"/>
</dbReference>
<dbReference type="HOGENOM" id="CLU_043966_2_1_1"/>
<dbReference type="Pfam" id="PF00186">
    <property type="entry name" value="DHFR_1"/>
    <property type="match status" value="1"/>
</dbReference>
<sequence>MPPLTLVVAATLQNGIGHAGRLPWTLPREMAYFVKVTTAAPEGHINACIMGRKSWESIPPRFRPLKGRCNVVVSRQEGYELGVQLNSTSPTTLSPSFETALSSLSSLSSSSTSLPSLSPTATATTTSALPPIHRAFLIGGATLYEQALELPETTHILLTRVLSPAYECDVFLPDFANANTTKGGKGAWRRAGHAELEEWVGFEVPEGVQEEKGAAYEFQMWVRDSVAHDGNVAQE</sequence>
<organism evidence="9 10">
    <name type="scientific">Botryobasidium botryosum (strain FD-172 SS1)</name>
    <dbReference type="NCBI Taxonomy" id="930990"/>
    <lineage>
        <taxon>Eukaryota</taxon>
        <taxon>Fungi</taxon>
        <taxon>Dikarya</taxon>
        <taxon>Basidiomycota</taxon>
        <taxon>Agaricomycotina</taxon>
        <taxon>Agaricomycetes</taxon>
        <taxon>Cantharellales</taxon>
        <taxon>Botryobasidiaceae</taxon>
        <taxon>Botryobasidium</taxon>
    </lineage>
</organism>
<dbReference type="CDD" id="cd00209">
    <property type="entry name" value="DHFR"/>
    <property type="match status" value="1"/>
</dbReference>
<feature type="domain" description="DHFR" evidence="8">
    <location>
        <begin position="3"/>
        <end position="223"/>
    </location>
</feature>
<reference evidence="10" key="1">
    <citation type="journal article" date="2014" name="Proc. Natl. Acad. Sci. U.S.A.">
        <title>Extensive sampling of basidiomycete genomes demonstrates inadequacy of the white-rot/brown-rot paradigm for wood decay fungi.</title>
        <authorList>
            <person name="Riley R."/>
            <person name="Salamov A.A."/>
            <person name="Brown D.W."/>
            <person name="Nagy L.G."/>
            <person name="Floudas D."/>
            <person name="Held B.W."/>
            <person name="Levasseur A."/>
            <person name="Lombard V."/>
            <person name="Morin E."/>
            <person name="Otillar R."/>
            <person name="Lindquist E.A."/>
            <person name="Sun H."/>
            <person name="LaButti K.M."/>
            <person name="Schmutz J."/>
            <person name="Jabbour D."/>
            <person name="Luo H."/>
            <person name="Baker S.E."/>
            <person name="Pisabarro A.G."/>
            <person name="Walton J.D."/>
            <person name="Blanchette R.A."/>
            <person name="Henrissat B."/>
            <person name="Martin F."/>
            <person name="Cullen D."/>
            <person name="Hibbett D.S."/>
            <person name="Grigoriev I.V."/>
        </authorList>
    </citation>
    <scope>NUCLEOTIDE SEQUENCE [LARGE SCALE GENOMIC DNA]</scope>
    <source>
        <strain evidence="10">FD-172 SS1</strain>
    </source>
</reference>
<evidence type="ECO:0000313" key="9">
    <source>
        <dbReference type="EMBL" id="KDQ09264.1"/>
    </source>
</evidence>
<keyword evidence="5" id="KW-0521">NADP</keyword>
<dbReference type="InterPro" id="IPR012259">
    <property type="entry name" value="DHFR"/>
</dbReference>
<dbReference type="InterPro" id="IPR017925">
    <property type="entry name" value="DHFR_CS"/>
</dbReference>
<dbReference type="InterPro" id="IPR001796">
    <property type="entry name" value="DHFR_dom"/>
</dbReference>
<dbReference type="GO" id="GO:0005739">
    <property type="term" value="C:mitochondrion"/>
    <property type="evidence" value="ECO:0007669"/>
    <property type="project" value="TreeGrafter"/>
</dbReference>
<evidence type="ECO:0000256" key="7">
    <source>
        <dbReference type="RuleBase" id="RU004474"/>
    </source>
</evidence>
<evidence type="ECO:0000256" key="4">
    <source>
        <dbReference type="ARBA" id="ARBA00022563"/>
    </source>
</evidence>
<evidence type="ECO:0000256" key="3">
    <source>
        <dbReference type="ARBA" id="ARBA00018886"/>
    </source>
</evidence>
<dbReference type="AlphaFoldDB" id="A0A067M128"/>
<dbReference type="GO" id="GO:0004146">
    <property type="term" value="F:dihydrofolate reductase activity"/>
    <property type="evidence" value="ECO:0007669"/>
    <property type="project" value="UniProtKB-EC"/>
</dbReference>
<dbReference type="Gene3D" id="3.40.430.10">
    <property type="entry name" value="Dihydrofolate Reductase, subunit A"/>
    <property type="match status" value="1"/>
</dbReference>
<dbReference type="SUPFAM" id="SSF53597">
    <property type="entry name" value="Dihydrofolate reductase-like"/>
    <property type="match status" value="1"/>
</dbReference>
<dbReference type="PANTHER" id="PTHR48069:SF3">
    <property type="entry name" value="DIHYDROFOLATE REDUCTASE"/>
    <property type="match status" value="1"/>
</dbReference>
<dbReference type="OrthoDB" id="414698at2759"/>
<dbReference type="GO" id="GO:0046654">
    <property type="term" value="P:tetrahydrofolate biosynthetic process"/>
    <property type="evidence" value="ECO:0007669"/>
    <property type="project" value="UniProtKB-UniPathway"/>
</dbReference>
<dbReference type="Proteomes" id="UP000027195">
    <property type="component" value="Unassembled WGS sequence"/>
</dbReference>
<name>A0A067M128_BOTB1</name>
<evidence type="ECO:0000256" key="5">
    <source>
        <dbReference type="ARBA" id="ARBA00022857"/>
    </source>
</evidence>
<dbReference type="UniPathway" id="UPA00077">
    <property type="reaction ID" value="UER00158"/>
</dbReference>
<evidence type="ECO:0000259" key="8">
    <source>
        <dbReference type="PROSITE" id="PS51330"/>
    </source>
</evidence>
<evidence type="ECO:0000313" key="10">
    <source>
        <dbReference type="Proteomes" id="UP000027195"/>
    </source>
</evidence>
<dbReference type="STRING" id="930990.A0A067M128"/>
<accession>A0A067M128</accession>
<dbReference type="EMBL" id="KL198080">
    <property type="protein sequence ID" value="KDQ09264.1"/>
    <property type="molecule type" value="Genomic_DNA"/>
</dbReference>
<dbReference type="InterPro" id="IPR024072">
    <property type="entry name" value="DHFR-like_dom_sf"/>
</dbReference>